<reference evidence="7" key="1">
    <citation type="submission" date="2020-08" db="EMBL/GenBank/DDBJ databases">
        <title>Whole genome shotgun sequence of Actinocatenispora sera NBRC 101916.</title>
        <authorList>
            <person name="Komaki H."/>
            <person name="Tamura T."/>
        </authorList>
    </citation>
    <scope>NUCLEOTIDE SEQUENCE</scope>
    <source>
        <strain evidence="7">NBRC 101916</strain>
    </source>
</reference>
<feature type="domain" description="ABC transporter" evidence="6">
    <location>
        <begin position="7"/>
        <end position="230"/>
    </location>
</feature>
<dbReference type="EMBL" id="AP023354">
    <property type="protein sequence ID" value="BCJ26592.1"/>
    <property type="molecule type" value="Genomic_DNA"/>
</dbReference>
<keyword evidence="3" id="KW-0547">Nucleotide-binding</keyword>
<evidence type="ECO:0000256" key="4">
    <source>
        <dbReference type="ARBA" id="ARBA00022840"/>
    </source>
</evidence>
<dbReference type="InterPro" id="IPR027417">
    <property type="entry name" value="P-loop_NTPase"/>
</dbReference>
<dbReference type="GO" id="GO:0046677">
    <property type="term" value="P:response to antibiotic"/>
    <property type="evidence" value="ECO:0007669"/>
    <property type="project" value="UniProtKB-KW"/>
</dbReference>
<dbReference type="SUPFAM" id="SSF52540">
    <property type="entry name" value="P-loop containing nucleoside triphosphate hydrolases"/>
    <property type="match status" value="1"/>
</dbReference>
<dbReference type="InterPro" id="IPR050763">
    <property type="entry name" value="ABC_transporter_ATP-binding"/>
</dbReference>
<dbReference type="AlphaFoldDB" id="A0A810KVU9"/>
<dbReference type="PANTHER" id="PTHR42711:SF17">
    <property type="entry name" value="ABC TRANSPORTER ATP-BINDING PROTEIN"/>
    <property type="match status" value="1"/>
</dbReference>
<evidence type="ECO:0000259" key="6">
    <source>
        <dbReference type="PROSITE" id="PS50893"/>
    </source>
</evidence>
<dbReference type="KEGG" id="aser:Asera_07000"/>
<evidence type="ECO:0000313" key="7">
    <source>
        <dbReference type="EMBL" id="BCJ26592.1"/>
    </source>
</evidence>
<dbReference type="GO" id="GO:0005886">
    <property type="term" value="C:plasma membrane"/>
    <property type="evidence" value="ECO:0007669"/>
    <property type="project" value="UniProtKB-SubCell"/>
</dbReference>
<comment type="subcellular location">
    <subcellularLocation>
        <location evidence="1">Cell membrane</location>
        <topology evidence="1">Peripheral membrane protein</topology>
    </subcellularLocation>
</comment>
<dbReference type="GO" id="GO:0016887">
    <property type="term" value="F:ATP hydrolysis activity"/>
    <property type="evidence" value="ECO:0007669"/>
    <property type="project" value="InterPro"/>
</dbReference>
<sequence>MQNTDAVRFRGVSFRYGQVRAVSDLDLTIGRGQTVALLGPNGAGKSTSIAMMLGLLAPDTGRVELFGTSPNAASTAGKVGAMLQETELLPRVTVAELLGFVRGLYPNPMPFDELVRLADLDGLTGRRLEKLSGGQSQRVKFAAAIAGRPELLVLDEPTAAMDVESRHGFWRAMRRYARAGHTVLFSTHYVEEADESADRVVVIAGGRLIADGTPAAIRRSVATHNVGIAVPANGTAGLDRLPAVTAVEIRGDRAYLATDDADATVLALAESGLLRELEVRGARLEDAYLALTAEHGTEAILEGAQR</sequence>
<evidence type="ECO:0000256" key="5">
    <source>
        <dbReference type="ARBA" id="ARBA00023251"/>
    </source>
</evidence>
<keyword evidence="5" id="KW-0046">Antibiotic resistance</keyword>
<dbReference type="CDD" id="cd03230">
    <property type="entry name" value="ABC_DR_subfamily_A"/>
    <property type="match status" value="1"/>
</dbReference>
<dbReference type="PROSITE" id="PS00211">
    <property type="entry name" value="ABC_TRANSPORTER_1"/>
    <property type="match status" value="1"/>
</dbReference>
<dbReference type="GO" id="GO:0005524">
    <property type="term" value="F:ATP binding"/>
    <property type="evidence" value="ECO:0007669"/>
    <property type="project" value="UniProtKB-KW"/>
</dbReference>
<dbReference type="InterPro" id="IPR003439">
    <property type="entry name" value="ABC_transporter-like_ATP-bd"/>
</dbReference>
<dbReference type="InterPro" id="IPR017871">
    <property type="entry name" value="ABC_transporter-like_CS"/>
</dbReference>
<dbReference type="RefSeq" id="WP_051802997.1">
    <property type="nucleotide sequence ID" value="NZ_AP023354.1"/>
</dbReference>
<accession>A0A810KVU9</accession>
<evidence type="ECO:0000256" key="1">
    <source>
        <dbReference type="ARBA" id="ARBA00004202"/>
    </source>
</evidence>
<evidence type="ECO:0000256" key="3">
    <source>
        <dbReference type="ARBA" id="ARBA00022741"/>
    </source>
</evidence>
<keyword evidence="8" id="KW-1185">Reference proteome</keyword>
<dbReference type="InterPro" id="IPR003593">
    <property type="entry name" value="AAA+_ATPase"/>
</dbReference>
<dbReference type="Gene3D" id="3.40.50.300">
    <property type="entry name" value="P-loop containing nucleotide triphosphate hydrolases"/>
    <property type="match status" value="1"/>
</dbReference>
<organism evidence="7 8">
    <name type="scientific">Actinocatenispora sera</name>
    <dbReference type="NCBI Taxonomy" id="390989"/>
    <lineage>
        <taxon>Bacteria</taxon>
        <taxon>Bacillati</taxon>
        <taxon>Actinomycetota</taxon>
        <taxon>Actinomycetes</taxon>
        <taxon>Micromonosporales</taxon>
        <taxon>Micromonosporaceae</taxon>
        <taxon>Actinocatenispora</taxon>
    </lineage>
</organism>
<dbReference type="Proteomes" id="UP000680750">
    <property type="component" value="Chromosome"/>
</dbReference>
<evidence type="ECO:0000256" key="2">
    <source>
        <dbReference type="ARBA" id="ARBA00022448"/>
    </source>
</evidence>
<dbReference type="SMART" id="SM00382">
    <property type="entry name" value="AAA"/>
    <property type="match status" value="1"/>
</dbReference>
<dbReference type="OrthoDB" id="9804819at2"/>
<dbReference type="PANTHER" id="PTHR42711">
    <property type="entry name" value="ABC TRANSPORTER ATP-BINDING PROTEIN"/>
    <property type="match status" value="1"/>
</dbReference>
<proteinExistence type="predicted"/>
<gene>
    <name evidence="7" type="ORF">Asera_07000</name>
</gene>
<keyword evidence="2" id="KW-0813">Transport</keyword>
<protein>
    <submittedName>
        <fullName evidence="7">ABC transporter ATP-binding protein</fullName>
    </submittedName>
</protein>
<keyword evidence="4 7" id="KW-0067">ATP-binding</keyword>
<dbReference type="PROSITE" id="PS50893">
    <property type="entry name" value="ABC_TRANSPORTER_2"/>
    <property type="match status" value="1"/>
</dbReference>
<dbReference type="Pfam" id="PF00005">
    <property type="entry name" value="ABC_tran"/>
    <property type="match status" value="1"/>
</dbReference>
<evidence type="ECO:0000313" key="8">
    <source>
        <dbReference type="Proteomes" id="UP000680750"/>
    </source>
</evidence>
<name>A0A810KVU9_9ACTN</name>